<sequence>MWMHEQFVKGGANNTILFAICCMSENVTLPLLPVLLPLLKMMNDLCIIRNISGPLMFSFTSMAGNIQYTLNKGSAPPMFVISGHNYHSIGSLMPQQPSKSKFAQLYFYDTKNEVQNRIDTIGLSNQHKSIDQTIVADLSSMLDSHNSLAKSFRYARQRFAEDSTTPPQLRLIKKRNTDGRRYNLPSASEVAALIVGDFDTDNLERDVVLQTHSNQLKRIDVDHPQYLAL</sequence>
<dbReference type="PANTHER" id="PTHR45786:SF74">
    <property type="entry name" value="ATP-DEPENDENT DNA HELICASE"/>
    <property type="match status" value="1"/>
</dbReference>
<dbReference type="STRING" id="3818.A0A445CB32"/>
<evidence type="ECO:0000313" key="1">
    <source>
        <dbReference type="EMBL" id="RYR48155.1"/>
    </source>
</evidence>
<comment type="caution">
    <text evidence="1">The sequence shown here is derived from an EMBL/GenBank/DDBJ whole genome shotgun (WGS) entry which is preliminary data.</text>
</comment>
<dbReference type="EMBL" id="SDMP01000007">
    <property type="protein sequence ID" value="RYR48155.1"/>
    <property type="molecule type" value="Genomic_DNA"/>
</dbReference>
<reference evidence="1 2" key="1">
    <citation type="submission" date="2019-01" db="EMBL/GenBank/DDBJ databases">
        <title>Sequencing of cultivated peanut Arachis hypogaea provides insights into genome evolution and oil improvement.</title>
        <authorList>
            <person name="Chen X."/>
        </authorList>
    </citation>
    <scope>NUCLEOTIDE SEQUENCE [LARGE SCALE GENOMIC DNA]</scope>
    <source>
        <strain evidence="2">cv. Fuhuasheng</strain>
        <tissue evidence="1">Leaves</tissue>
    </source>
</reference>
<gene>
    <name evidence="1" type="ORF">Ahy_A07g034149</name>
</gene>
<organism evidence="1 2">
    <name type="scientific">Arachis hypogaea</name>
    <name type="common">Peanut</name>
    <dbReference type="NCBI Taxonomy" id="3818"/>
    <lineage>
        <taxon>Eukaryota</taxon>
        <taxon>Viridiplantae</taxon>
        <taxon>Streptophyta</taxon>
        <taxon>Embryophyta</taxon>
        <taxon>Tracheophyta</taxon>
        <taxon>Spermatophyta</taxon>
        <taxon>Magnoliopsida</taxon>
        <taxon>eudicotyledons</taxon>
        <taxon>Gunneridae</taxon>
        <taxon>Pentapetalae</taxon>
        <taxon>rosids</taxon>
        <taxon>fabids</taxon>
        <taxon>Fabales</taxon>
        <taxon>Fabaceae</taxon>
        <taxon>Papilionoideae</taxon>
        <taxon>50 kb inversion clade</taxon>
        <taxon>dalbergioids sensu lato</taxon>
        <taxon>Dalbergieae</taxon>
        <taxon>Pterocarpus clade</taxon>
        <taxon>Arachis</taxon>
    </lineage>
</organism>
<dbReference type="AlphaFoldDB" id="A0A445CB32"/>
<protein>
    <submittedName>
        <fullName evidence="1">Uncharacterized protein</fullName>
    </submittedName>
</protein>
<name>A0A445CB32_ARAHY</name>
<proteinExistence type="predicted"/>
<dbReference type="PANTHER" id="PTHR45786">
    <property type="entry name" value="DNA BINDING PROTEIN-LIKE"/>
    <property type="match status" value="1"/>
</dbReference>
<evidence type="ECO:0000313" key="2">
    <source>
        <dbReference type="Proteomes" id="UP000289738"/>
    </source>
</evidence>
<keyword evidence="2" id="KW-1185">Reference proteome</keyword>
<accession>A0A445CB32</accession>
<dbReference type="Proteomes" id="UP000289738">
    <property type="component" value="Chromosome A07"/>
</dbReference>